<dbReference type="Proteomes" id="UP001352852">
    <property type="component" value="Unassembled WGS sequence"/>
</dbReference>
<keyword evidence="3" id="KW-1185">Reference proteome</keyword>
<feature type="compositionally biased region" description="Low complexity" evidence="1">
    <location>
        <begin position="31"/>
        <end position="42"/>
    </location>
</feature>
<evidence type="ECO:0000313" key="2">
    <source>
        <dbReference type="EMBL" id="MED6286564.1"/>
    </source>
</evidence>
<organism evidence="2 3">
    <name type="scientific">Characodon lateralis</name>
    <dbReference type="NCBI Taxonomy" id="208331"/>
    <lineage>
        <taxon>Eukaryota</taxon>
        <taxon>Metazoa</taxon>
        <taxon>Chordata</taxon>
        <taxon>Craniata</taxon>
        <taxon>Vertebrata</taxon>
        <taxon>Euteleostomi</taxon>
        <taxon>Actinopterygii</taxon>
        <taxon>Neopterygii</taxon>
        <taxon>Teleostei</taxon>
        <taxon>Neoteleostei</taxon>
        <taxon>Acanthomorphata</taxon>
        <taxon>Ovalentaria</taxon>
        <taxon>Atherinomorphae</taxon>
        <taxon>Cyprinodontiformes</taxon>
        <taxon>Goodeidae</taxon>
        <taxon>Characodon</taxon>
    </lineage>
</organism>
<proteinExistence type="predicted"/>
<sequence length="134" mass="14566">MDQRSLVLVVFRLSGKGSCRQQSKYRRSDSPDTSSSSFRGSPMCFPGQPRIIVPPACPGLSMVLCPVGRAWNTSRGRPPGASGTPQLTPLDVEEQQLYFELLSVGLLTLSLRECLATLQRKLISAACILDLVIS</sequence>
<gene>
    <name evidence="2" type="ORF">CHARACLAT_007279</name>
</gene>
<reference evidence="2 3" key="1">
    <citation type="submission" date="2021-06" db="EMBL/GenBank/DDBJ databases">
        <authorList>
            <person name="Palmer J.M."/>
        </authorList>
    </citation>
    <scope>NUCLEOTIDE SEQUENCE [LARGE SCALE GENOMIC DNA]</scope>
    <source>
        <strain evidence="2 3">CL_MEX2019</strain>
        <tissue evidence="2">Muscle</tissue>
    </source>
</reference>
<feature type="region of interest" description="Disordered" evidence="1">
    <location>
        <begin position="20"/>
        <end position="43"/>
    </location>
</feature>
<evidence type="ECO:0000313" key="3">
    <source>
        <dbReference type="Proteomes" id="UP001352852"/>
    </source>
</evidence>
<feature type="non-terminal residue" evidence="2">
    <location>
        <position position="134"/>
    </location>
</feature>
<name>A0ABU7EHC1_9TELE</name>
<dbReference type="EMBL" id="JAHUTJ010057777">
    <property type="protein sequence ID" value="MED6286564.1"/>
    <property type="molecule type" value="Genomic_DNA"/>
</dbReference>
<protein>
    <submittedName>
        <fullName evidence="2">Uncharacterized protein</fullName>
    </submittedName>
</protein>
<comment type="caution">
    <text evidence="2">The sequence shown here is derived from an EMBL/GenBank/DDBJ whole genome shotgun (WGS) entry which is preliminary data.</text>
</comment>
<evidence type="ECO:0000256" key="1">
    <source>
        <dbReference type="SAM" id="MobiDB-lite"/>
    </source>
</evidence>
<accession>A0ABU7EHC1</accession>